<evidence type="ECO:0000313" key="1">
    <source>
        <dbReference type="EMBL" id="GAL61811.1"/>
    </source>
</evidence>
<dbReference type="EMBL" id="BBNQ01000003">
    <property type="protein sequence ID" value="GAL61811.1"/>
    <property type="molecule type" value="Genomic_DNA"/>
</dbReference>
<sequence>MSKGKFYTLVATLRELRRKKYGAQLFNYAKISITSKN</sequence>
<comment type="caution">
    <text evidence="1">The sequence shown here is derived from an EMBL/GenBank/DDBJ whole genome shotgun (WGS) entry which is preliminary data.</text>
</comment>
<name>A0A090VAI9_9FLAO</name>
<reference evidence="1 2" key="1">
    <citation type="journal article" date="2014" name="Genome Announc.">
        <title>Draft Genome Sequences of Marine Flavobacterium Algibacter lectus Strains SS8 and NR4.</title>
        <authorList>
            <person name="Takatani N."/>
            <person name="Nakanishi M."/>
            <person name="Meirelles P."/>
            <person name="Mino S."/>
            <person name="Suda W."/>
            <person name="Oshima K."/>
            <person name="Hattori M."/>
            <person name="Ohkuma M."/>
            <person name="Hosokawa M."/>
            <person name="Miyashita K."/>
            <person name="Thompson F.L."/>
            <person name="Niwa A."/>
            <person name="Sawabe T."/>
            <person name="Sawabe T."/>
        </authorList>
    </citation>
    <scope>NUCLEOTIDE SEQUENCE [LARGE SCALE GENOMIC DNA]</scope>
    <source>
        <strain evidence="1 2">JCM 19300</strain>
    </source>
</reference>
<evidence type="ECO:0000313" key="2">
    <source>
        <dbReference type="Proteomes" id="UP000029644"/>
    </source>
</evidence>
<accession>A0A090VAI9</accession>
<protein>
    <submittedName>
        <fullName evidence="1">Uncharacterized protein</fullName>
    </submittedName>
</protein>
<dbReference type="AlphaFoldDB" id="A0A090VAI9"/>
<dbReference type="Proteomes" id="UP000029644">
    <property type="component" value="Unassembled WGS sequence"/>
</dbReference>
<organism evidence="1 2">
    <name type="scientific">Algibacter lectus</name>
    <dbReference type="NCBI Taxonomy" id="221126"/>
    <lineage>
        <taxon>Bacteria</taxon>
        <taxon>Pseudomonadati</taxon>
        <taxon>Bacteroidota</taxon>
        <taxon>Flavobacteriia</taxon>
        <taxon>Flavobacteriales</taxon>
        <taxon>Flavobacteriaceae</taxon>
        <taxon>Algibacter</taxon>
    </lineage>
</organism>
<proteinExistence type="predicted"/>
<gene>
    <name evidence="1" type="ORF">JCM19300_1634</name>
</gene>